<organism evidence="3 4">
    <name type="scientific">Rotaria sordida</name>
    <dbReference type="NCBI Taxonomy" id="392033"/>
    <lineage>
        <taxon>Eukaryota</taxon>
        <taxon>Metazoa</taxon>
        <taxon>Spiralia</taxon>
        <taxon>Gnathifera</taxon>
        <taxon>Rotifera</taxon>
        <taxon>Eurotatoria</taxon>
        <taxon>Bdelloidea</taxon>
        <taxon>Philodinida</taxon>
        <taxon>Philodinidae</taxon>
        <taxon>Rotaria</taxon>
    </lineage>
</organism>
<evidence type="ECO:0000313" key="4">
    <source>
        <dbReference type="Proteomes" id="UP000663870"/>
    </source>
</evidence>
<evidence type="ECO:0000313" key="3">
    <source>
        <dbReference type="EMBL" id="CAF1638521.1"/>
    </source>
</evidence>
<dbReference type="Proteomes" id="UP000663870">
    <property type="component" value="Unassembled WGS sequence"/>
</dbReference>
<comment type="caution">
    <text evidence="3">The sequence shown here is derived from an EMBL/GenBank/DDBJ whole genome shotgun (WGS) entry which is preliminary data.</text>
</comment>
<accession>A0A816DSI2</accession>
<evidence type="ECO:0000256" key="1">
    <source>
        <dbReference type="SAM" id="Phobius"/>
    </source>
</evidence>
<dbReference type="Proteomes" id="UP000663854">
    <property type="component" value="Unassembled WGS sequence"/>
</dbReference>
<feature type="transmembrane region" description="Helical" evidence="1">
    <location>
        <begin position="60"/>
        <end position="81"/>
    </location>
</feature>
<feature type="transmembrane region" description="Helical" evidence="1">
    <location>
        <begin position="212"/>
        <end position="231"/>
    </location>
</feature>
<dbReference type="AlphaFoldDB" id="A0A816DSI2"/>
<feature type="transmembrane region" description="Helical" evidence="1">
    <location>
        <begin position="151"/>
        <end position="168"/>
    </location>
</feature>
<feature type="transmembrane region" description="Helical" evidence="1">
    <location>
        <begin position="174"/>
        <end position="200"/>
    </location>
</feature>
<feature type="transmembrane region" description="Helical" evidence="1">
    <location>
        <begin position="87"/>
        <end position="111"/>
    </location>
</feature>
<dbReference type="EMBL" id="CAJNOH010007106">
    <property type="protein sequence ID" value="CAF1449669.1"/>
    <property type="molecule type" value="Genomic_DNA"/>
</dbReference>
<sequence>MHFQVNLTIATSFKSLPLRNTILQRYFFSCYHSSSLYIHCICNRGINDTICEYLIDKQDFYCHIVFLLFILLMSCLGKNVMNYFRDIMFTWFAVEYIIYNVAFMNLCCICLHHRGALYIRPSTIRRLNMNKKPLVGVYYTKGINKWKKSSMLGTIDFMIYNILILLVIPQSSSITIKLCVTFGSIATVQIGQLLMIWFLYHFEVQSAPGVPLPVIMVSIYIFLLDFIMLNVNQCVKL</sequence>
<keyword evidence="1" id="KW-0472">Membrane</keyword>
<reference evidence="3" key="1">
    <citation type="submission" date="2021-02" db="EMBL/GenBank/DDBJ databases">
        <authorList>
            <person name="Nowell W R."/>
        </authorList>
    </citation>
    <scope>NUCLEOTIDE SEQUENCE</scope>
</reference>
<dbReference type="EMBL" id="CAJNOL010008735">
    <property type="protein sequence ID" value="CAF1638521.1"/>
    <property type="molecule type" value="Genomic_DNA"/>
</dbReference>
<evidence type="ECO:0000313" key="2">
    <source>
        <dbReference type="EMBL" id="CAF1449669.1"/>
    </source>
</evidence>
<keyword evidence="1" id="KW-1133">Transmembrane helix</keyword>
<keyword evidence="4" id="KW-1185">Reference proteome</keyword>
<protein>
    <submittedName>
        <fullName evidence="3">Uncharacterized protein</fullName>
    </submittedName>
</protein>
<proteinExistence type="predicted"/>
<name>A0A816DSI2_9BILA</name>
<gene>
    <name evidence="3" type="ORF">JXQ802_LOCUS52843</name>
    <name evidence="2" type="ORF">PYM288_LOCUS36493</name>
</gene>
<keyword evidence="1" id="KW-0812">Transmembrane</keyword>